<feature type="compositionally biased region" description="Polar residues" evidence="1">
    <location>
        <begin position="76"/>
        <end position="89"/>
    </location>
</feature>
<dbReference type="VEuPathDB" id="FungiDB:GGTG_00222"/>
<evidence type="ECO:0000256" key="1">
    <source>
        <dbReference type="SAM" id="MobiDB-lite"/>
    </source>
</evidence>
<feature type="compositionally biased region" description="Polar residues" evidence="1">
    <location>
        <begin position="9"/>
        <end position="42"/>
    </location>
</feature>
<name>J3NG29_GAET3</name>
<organism evidence="2">
    <name type="scientific">Gaeumannomyces tritici (strain R3-111a-1)</name>
    <name type="common">Wheat and barley take-all root rot fungus</name>
    <name type="synonym">Gaeumannomyces graminis var. tritici</name>
    <dbReference type="NCBI Taxonomy" id="644352"/>
    <lineage>
        <taxon>Eukaryota</taxon>
        <taxon>Fungi</taxon>
        <taxon>Dikarya</taxon>
        <taxon>Ascomycota</taxon>
        <taxon>Pezizomycotina</taxon>
        <taxon>Sordariomycetes</taxon>
        <taxon>Sordariomycetidae</taxon>
        <taxon>Magnaporthales</taxon>
        <taxon>Magnaporthaceae</taxon>
        <taxon>Gaeumannomyces</taxon>
    </lineage>
</organism>
<accession>J3NG29</accession>
<keyword evidence="4" id="KW-1185">Reference proteome</keyword>
<reference evidence="3" key="5">
    <citation type="submission" date="2018-04" db="UniProtKB">
        <authorList>
            <consortium name="EnsemblFungi"/>
        </authorList>
    </citation>
    <scope>IDENTIFICATION</scope>
    <source>
        <strain evidence="3">R3-111a-1</strain>
    </source>
</reference>
<dbReference type="RefSeq" id="XP_009216228.1">
    <property type="nucleotide sequence ID" value="XM_009217964.1"/>
</dbReference>
<evidence type="ECO:0000313" key="2">
    <source>
        <dbReference type="EMBL" id="EJT80219.1"/>
    </source>
</evidence>
<reference evidence="2" key="3">
    <citation type="submission" date="2010-09" db="EMBL/GenBank/DDBJ databases">
        <title>Annotation of Gaeumannomyces graminis var. tritici R3-111a-1.</title>
        <authorList>
            <consortium name="The Broad Institute Genome Sequencing Platform"/>
            <person name="Ma L.-J."/>
            <person name="Dead R."/>
            <person name="Young S.K."/>
            <person name="Zeng Q."/>
            <person name="Gargeya S."/>
            <person name="Fitzgerald M."/>
            <person name="Haas B."/>
            <person name="Abouelleil A."/>
            <person name="Alvarado L."/>
            <person name="Arachchi H.M."/>
            <person name="Berlin A."/>
            <person name="Brown A."/>
            <person name="Chapman S.B."/>
            <person name="Chen Z."/>
            <person name="Dunbar C."/>
            <person name="Freedman E."/>
            <person name="Gearin G."/>
            <person name="Gellesch M."/>
            <person name="Goldberg J."/>
            <person name="Griggs A."/>
            <person name="Gujja S."/>
            <person name="Heiman D."/>
            <person name="Howarth C."/>
            <person name="Larson L."/>
            <person name="Lui A."/>
            <person name="MacDonald P.J.P."/>
            <person name="Mehta T."/>
            <person name="Montmayeur A."/>
            <person name="Murphy C."/>
            <person name="Neiman D."/>
            <person name="Pearson M."/>
            <person name="Priest M."/>
            <person name="Roberts A."/>
            <person name="Saif S."/>
            <person name="Shea T."/>
            <person name="Shenoy N."/>
            <person name="Sisk P."/>
            <person name="Stolte C."/>
            <person name="Sykes S."/>
            <person name="Yandava C."/>
            <person name="Wortman J."/>
            <person name="Nusbaum C."/>
            <person name="Birren B."/>
        </authorList>
    </citation>
    <scope>NUCLEOTIDE SEQUENCE</scope>
    <source>
        <strain evidence="2">R3-111a-1</strain>
    </source>
</reference>
<dbReference type="Proteomes" id="UP000006039">
    <property type="component" value="Unassembled WGS sequence"/>
</dbReference>
<dbReference type="EMBL" id="GL385395">
    <property type="protein sequence ID" value="EJT80219.1"/>
    <property type="molecule type" value="Genomic_DNA"/>
</dbReference>
<reference evidence="2" key="2">
    <citation type="submission" date="2010-07" db="EMBL/GenBank/DDBJ databases">
        <authorList>
            <consortium name="The Broad Institute Genome Sequencing Platform"/>
            <consortium name="Broad Institute Genome Sequencing Center for Infectious Disease"/>
            <person name="Ma L.-J."/>
            <person name="Dead R."/>
            <person name="Young S."/>
            <person name="Zeng Q."/>
            <person name="Koehrsen M."/>
            <person name="Alvarado L."/>
            <person name="Berlin A."/>
            <person name="Chapman S.B."/>
            <person name="Chen Z."/>
            <person name="Freedman E."/>
            <person name="Gellesch M."/>
            <person name="Goldberg J."/>
            <person name="Griggs A."/>
            <person name="Gujja S."/>
            <person name="Heilman E.R."/>
            <person name="Heiman D."/>
            <person name="Hepburn T."/>
            <person name="Howarth C."/>
            <person name="Jen D."/>
            <person name="Larson L."/>
            <person name="Mehta T."/>
            <person name="Neiman D."/>
            <person name="Pearson M."/>
            <person name="Roberts A."/>
            <person name="Saif S."/>
            <person name="Shea T."/>
            <person name="Shenoy N."/>
            <person name="Sisk P."/>
            <person name="Stolte C."/>
            <person name="Sykes S."/>
            <person name="Walk T."/>
            <person name="White J."/>
            <person name="Yandava C."/>
            <person name="Haas B."/>
            <person name="Nusbaum C."/>
            <person name="Birren B."/>
        </authorList>
    </citation>
    <scope>NUCLEOTIDE SEQUENCE</scope>
    <source>
        <strain evidence="2">R3-111a-1</strain>
    </source>
</reference>
<dbReference type="AlphaFoldDB" id="J3NG29"/>
<dbReference type="EnsemblFungi" id="EJT80219">
    <property type="protein sequence ID" value="EJT80219"/>
    <property type="gene ID" value="GGTG_00222"/>
</dbReference>
<feature type="compositionally biased region" description="Low complexity" evidence="1">
    <location>
        <begin position="163"/>
        <end position="172"/>
    </location>
</feature>
<sequence length="228" mass="23762">MEEVLSRGSDPTQTSAACRAKSTPSTTARNSSAQIGWRQLQTPARELLSGAHLPTRSSGASPRPEPTAAASAPFGSDQTETCTPSRFSTPAASSLHKKAVFAMLLLLSIDCSPLNKPPPPLPPARPRARPCLLTMLCELQAKNAPKEWMDSELRRSLGRDAADPATAAAGGPKPRGRPPKGAAAKARKSAAAAAEAEDEEPASGEAEDADADDDAEAEQDDELDDGKS</sequence>
<reference evidence="3" key="4">
    <citation type="journal article" date="2015" name="G3 (Bethesda)">
        <title>Genome sequences of three phytopathogenic species of the Magnaporthaceae family of fungi.</title>
        <authorList>
            <person name="Okagaki L.H."/>
            <person name="Nunes C.C."/>
            <person name="Sailsbery J."/>
            <person name="Clay B."/>
            <person name="Brown D."/>
            <person name="John T."/>
            <person name="Oh Y."/>
            <person name="Young N."/>
            <person name="Fitzgerald M."/>
            <person name="Haas B.J."/>
            <person name="Zeng Q."/>
            <person name="Young S."/>
            <person name="Adiconis X."/>
            <person name="Fan L."/>
            <person name="Levin J.Z."/>
            <person name="Mitchell T.K."/>
            <person name="Okubara P.A."/>
            <person name="Farman M.L."/>
            <person name="Kohn L.M."/>
            <person name="Birren B."/>
            <person name="Ma L.-J."/>
            <person name="Dean R.A."/>
        </authorList>
    </citation>
    <scope>NUCLEOTIDE SEQUENCE</scope>
    <source>
        <strain evidence="3">R3-111a-1</strain>
    </source>
</reference>
<gene>
    <name evidence="3" type="primary">20340680</name>
    <name evidence="2" type="ORF">GGTG_00222</name>
</gene>
<reference evidence="4" key="1">
    <citation type="submission" date="2010-07" db="EMBL/GenBank/DDBJ databases">
        <title>The genome sequence of Gaeumannomyces graminis var. tritici strain R3-111a-1.</title>
        <authorList>
            <consortium name="The Broad Institute Genome Sequencing Platform"/>
            <person name="Ma L.-J."/>
            <person name="Dead R."/>
            <person name="Young S."/>
            <person name="Zeng Q."/>
            <person name="Koehrsen M."/>
            <person name="Alvarado L."/>
            <person name="Berlin A."/>
            <person name="Chapman S.B."/>
            <person name="Chen Z."/>
            <person name="Freedman E."/>
            <person name="Gellesch M."/>
            <person name="Goldberg J."/>
            <person name="Griggs A."/>
            <person name="Gujja S."/>
            <person name="Heilman E.R."/>
            <person name="Heiman D."/>
            <person name="Hepburn T."/>
            <person name="Howarth C."/>
            <person name="Jen D."/>
            <person name="Larson L."/>
            <person name="Mehta T."/>
            <person name="Neiman D."/>
            <person name="Pearson M."/>
            <person name="Roberts A."/>
            <person name="Saif S."/>
            <person name="Shea T."/>
            <person name="Shenoy N."/>
            <person name="Sisk P."/>
            <person name="Stolte C."/>
            <person name="Sykes S."/>
            <person name="Walk T."/>
            <person name="White J."/>
            <person name="Yandava C."/>
            <person name="Haas B."/>
            <person name="Nusbaum C."/>
            <person name="Birren B."/>
        </authorList>
    </citation>
    <scope>NUCLEOTIDE SEQUENCE [LARGE SCALE GENOMIC DNA]</scope>
    <source>
        <strain evidence="4">R3-111a-1</strain>
    </source>
</reference>
<dbReference type="HOGENOM" id="CLU_1214823_0_0_1"/>
<protein>
    <submittedName>
        <fullName evidence="2 3">Uncharacterized protein</fullName>
    </submittedName>
</protein>
<feature type="compositionally biased region" description="Acidic residues" evidence="1">
    <location>
        <begin position="195"/>
        <end position="228"/>
    </location>
</feature>
<dbReference type="GeneID" id="20340680"/>
<feature type="region of interest" description="Disordered" evidence="1">
    <location>
        <begin position="150"/>
        <end position="228"/>
    </location>
</feature>
<evidence type="ECO:0000313" key="3">
    <source>
        <dbReference type="EnsemblFungi" id="EJT80219"/>
    </source>
</evidence>
<feature type="compositionally biased region" description="Low complexity" evidence="1">
    <location>
        <begin position="179"/>
        <end position="194"/>
    </location>
</feature>
<feature type="region of interest" description="Disordered" evidence="1">
    <location>
        <begin position="1"/>
        <end position="89"/>
    </location>
</feature>
<evidence type="ECO:0000313" key="4">
    <source>
        <dbReference type="Proteomes" id="UP000006039"/>
    </source>
</evidence>
<proteinExistence type="predicted"/>
<feature type="compositionally biased region" description="Basic and acidic residues" evidence="1">
    <location>
        <begin position="150"/>
        <end position="162"/>
    </location>
</feature>